<keyword evidence="3" id="KW-1185">Reference proteome</keyword>
<proteinExistence type="predicted"/>
<gene>
    <name evidence="2" type="ORF">HII31_04367</name>
</gene>
<sequence length="177" mass="20415">MAAQAQFLMMNMQLQSARQQFAQTETEAREQWKKEITRGLTEDPFQLWARTNYPMLQSSQDQYEAAQSFYDEANSRQGGREAEEGRKALQKKVEDERKASMDREGTDEKFLRIRRDGNGGMSVEELREFVKDQKNRVPADKKGGMEFGQVEGFSQKIDQASESELQQCSNLLFVLVP</sequence>
<dbReference type="AlphaFoldDB" id="A0A8H6RMU6"/>
<dbReference type="EMBL" id="JABCIY010000062">
    <property type="protein sequence ID" value="KAF7194334.1"/>
    <property type="molecule type" value="Genomic_DNA"/>
</dbReference>
<feature type="compositionally biased region" description="Basic and acidic residues" evidence="1">
    <location>
        <begin position="78"/>
        <end position="108"/>
    </location>
</feature>
<protein>
    <submittedName>
        <fullName evidence="2">Uncharacterized protein</fullName>
    </submittedName>
</protein>
<comment type="caution">
    <text evidence="2">The sequence shown here is derived from an EMBL/GenBank/DDBJ whole genome shotgun (WGS) entry which is preliminary data.</text>
</comment>
<accession>A0A8H6RMU6</accession>
<dbReference type="Proteomes" id="UP000660729">
    <property type="component" value="Unassembled WGS sequence"/>
</dbReference>
<evidence type="ECO:0000313" key="3">
    <source>
        <dbReference type="Proteomes" id="UP000660729"/>
    </source>
</evidence>
<evidence type="ECO:0000313" key="2">
    <source>
        <dbReference type="EMBL" id="KAF7194334.1"/>
    </source>
</evidence>
<organism evidence="2 3">
    <name type="scientific">Pseudocercospora fuligena</name>
    <dbReference type="NCBI Taxonomy" id="685502"/>
    <lineage>
        <taxon>Eukaryota</taxon>
        <taxon>Fungi</taxon>
        <taxon>Dikarya</taxon>
        <taxon>Ascomycota</taxon>
        <taxon>Pezizomycotina</taxon>
        <taxon>Dothideomycetes</taxon>
        <taxon>Dothideomycetidae</taxon>
        <taxon>Mycosphaerellales</taxon>
        <taxon>Mycosphaerellaceae</taxon>
        <taxon>Pseudocercospora</taxon>
    </lineage>
</organism>
<reference evidence="2" key="1">
    <citation type="submission" date="2020-04" db="EMBL/GenBank/DDBJ databases">
        <title>Draft genome resource of the tomato pathogen Pseudocercospora fuligena.</title>
        <authorList>
            <person name="Zaccaron A."/>
        </authorList>
    </citation>
    <scope>NUCLEOTIDE SEQUENCE</scope>
    <source>
        <strain evidence="2">PF001</strain>
    </source>
</reference>
<name>A0A8H6RMU6_9PEZI</name>
<evidence type="ECO:0000256" key="1">
    <source>
        <dbReference type="SAM" id="MobiDB-lite"/>
    </source>
</evidence>
<feature type="region of interest" description="Disordered" evidence="1">
    <location>
        <begin position="69"/>
        <end position="108"/>
    </location>
</feature>